<dbReference type="InterPro" id="IPR023797">
    <property type="entry name" value="RNA3'_phos_cyclase_dom"/>
</dbReference>
<proteinExistence type="predicted"/>
<dbReference type="PANTHER" id="PTHR11096">
    <property type="entry name" value="RNA 3' TERMINAL PHOSPHATE CYCLASE"/>
    <property type="match status" value="1"/>
</dbReference>
<gene>
    <name evidence="2" type="ORF">EK21DRAFT_64665</name>
</gene>
<comment type="caution">
    <text evidence="2">The sequence shown here is derived from an EMBL/GenBank/DDBJ whole genome shotgun (WGS) entry which is preliminary data.</text>
</comment>
<dbReference type="GO" id="GO:0003963">
    <property type="term" value="F:RNA-3'-phosphate cyclase activity"/>
    <property type="evidence" value="ECO:0007669"/>
    <property type="project" value="TreeGrafter"/>
</dbReference>
<evidence type="ECO:0000259" key="1">
    <source>
        <dbReference type="Pfam" id="PF01137"/>
    </source>
</evidence>
<reference evidence="2" key="1">
    <citation type="journal article" date="2020" name="Stud. Mycol.">
        <title>101 Dothideomycetes genomes: a test case for predicting lifestyles and emergence of pathogens.</title>
        <authorList>
            <person name="Haridas S."/>
            <person name="Albert R."/>
            <person name="Binder M."/>
            <person name="Bloem J."/>
            <person name="Labutti K."/>
            <person name="Salamov A."/>
            <person name="Andreopoulos B."/>
            <person name="Baker S."/>
            <person name="Barry K."/>
            <person name="Bills G."/>
            <person name="Bluhm B."/>
            <person name="Cannon C."/>
            <person name="Castanera R."/>
            <person name="Culley D."/>
            <person name="Daum C."/>
            <person name="Ezra D."/>
            <person name="Gonzalez J."/>
            <person name="Henrissat B."/>
            <person name="Kuo A."/>
            <person name="Liang C."/>
            <person name="Lipzen A."/>
            <person name="Lutzoni F."/>
            <person name="Magnuson J."/>
            <person name="Mondo S."/>
            <person name="Nolan M."/>
            <person name="Ohm R."/>
            <person name="Pangilinan J."/>
            <person name="Park H.-J."/>
            <person name="Ramirez L."/>
            <person name="Alfaro M."/>
            <person name="Sun H."/>
            <person name="Tritt A."/>
            <person name="Yoshinaga Y."/>
            <person name="Zwiers L.-H."/>
            <person name="Turgeon B."/>
            <person name="Goodwin S."/>
            <person name="Spatafora J."/>
            <person name="Crous P."/>
            <person name="Grigoriev I."/>
        </authorList>
    </citation>
    <scope>NUCLEOTIDE SEQUENCE</scope>
    <source>
        <strain evidence="2">CBS 110217</strain>
    </source>
</reference>
<dbReference type="AlphaFoldDB" id="A0A9P4HAG1"/>
<sequence>MPPKPNLLLPIHLEGSHLEGGGQLLRVALGLSALTKKPIHITNIRGKRPGGGGLKAQHLTCVQWLGQACSARLSGVGLKSKEITFIPSPNSPSSIDSLGGDIRITQNTPGSIDLVLQAVLPFLLFSGAAGPIRLRVSGGTNVSNSPSHEYVAEVLIPMLELIGIPRMEAQVHSRGWSQGSTRVGSATFTITPLTTTLPAFQLTNRGRIEHVKAIVIAPRDTERDFRDELEVMFERRAERLFGSIHANSNVDRQPGLDGEYDTEITFEDSRHEKRYYILLVATSTTGIKLGRDWLYDQAIRPGKTERIPGTMVKKVSDDLLAEIAHGGCVDEFMRDQLLAYQALAEGRSEVRGGLHTAPSEGLTIEPSLHAKTAMWVAERMVGVEFDDGGCVGLGFDPSRHKDGEDIEDLTKEIEALNVSAS</sequence>
<dbReference type="InterPro" id="IPR036553">
    <property type="entry name" value="RPTC_insert"/>
</dbReference>
<dbReference type="Pfam" id="PF01137">
    <property type="entry name" value="RTC"/>
    <property type="match status" value="1"/>
</dbReference>
<protein>
    <submittedName>
        <fullName evidence="2">RNA 3'-terminal phosphate cyclase</fullName>
    </submittedName>
</protein>
<dbReference type="GO" id="GO:0005634">
    <property type="term" value="C:nucleus"/>
    <property type="evidence" value="ECO:0007669"/>
    <property type="project" value="TreeGrafter"/>
</dbReference>
<dbReference type="InterPro" id="IPR037136">
    <property type="entry name" value="RNA3'_phos_cyclase_dom_sf"/>
</dbReference>
<dbReference type="Gene3D" id="3.65.10.20">
    <property type="entry name" value="RNA 3'-terminal phosphate cyclase domain"/>
    <property type="match status" value="1"/>
</dbReference>
<name>A0A9P4HAG1_9PLEO</name>
<dbReference type="Proteomes" id="UP000799777">
    <property type="component" value="Unassembled WGS sequence"/>
</dbReference>
<dbReference type="FunFam" id="3.65.10.20:FF:000013">
    <property type="entry name" value="TatD related DNase"/>
    <property type="match status" value="1"/>
</dbReference>
<dbReference type="Gene3D" id="3.30.360.20">
    <property type="entry name" value="RNA 3'-terminal phosphate cyclase, insert domain"/>
    <property type="match status" value="1"/>
</dbReference>
<accession>A0A9P4HAG1</accession>
<dbReference type="InterPro" id="IPR000228">
    <property type="entry name" value="RNA3'_term_phos_cyc"/>
</dbReference>
<keyword evidence="3" id="KW-1185">Reference proteome</keyword>
<dbReference type="PANTHER" id="PTHR11096:SF0">
    <property type="entry name" value="RNA 3'-TERMINAL PHOSPHATE CYCLASE"/>
    <property type="match status" value="1"/>
</dbReference>
<dbReference type="InterPro" id="IPR013792">
    <property type="entry name" value="RNA3'P_cycl/enolpyr_Trfase_a/b"/>
</dbReference>
<evidence type="ECO:0000313" key="3">
    <source>
        <dbReference type="Proteomes" id="UP000799777"/>
    </source>
</evidence>
<dbReference type="EMBL" id="ML978186">
    <property type="protein sequence ID" value="KAF2030865.1"/>
    <property type="molecule type" value="Genomic_DNA"/>
</dbReference>
<dbReference type="GO" id="GO:0006396">
    <property type="term" value="P:RNA processing"/>
    <property type="evidence" value="ECO:0007669"/>
    <property type="project" value="InterPro"/>
</dbReference>
<dbReference type="OrthoDB" id="25029at2759"/>
<dbReference type="SUPFAM" id="SSF55205">
    <property type="entry name" value="EPT/RTPC-like"/>
    <property type="match status" value="1"/>
</dbReference>
<feature type="domain" description="RNA 3'-terminal phosphate cyclase" evidence="1">
    <location>
        <begin position="18"/>
        <end position="385"/>
    </location>
</feature>
<evidence type="ECO:0000313" key="2">
    <source>
        <dbReference type="EMBL" id="KAF2030865.1"/>
    </source>
</evidence>
<organism evidence="2 3">
    <name type="scientific">Setomelanomma holmii</name>
    <dbReference type="NCBI Taxonomy" id="210430"/>
    <lineage>
        <taxon>Eukaryota</taxon>
        <taxon>Fungi</taxon>
        <taxon>Dikarya</taxon>
        <taxon>Ascomycota</taxon>
        <taxon>Pezizomycotina</taxon>
        <taxon>Dothideomycetes</taxon>
        <taxon>Pleosporomycetidae</taxon>
        <taxon>Pleosporales</taxon>
        <taxon>Pleosporineae</taxon>
        <taxon>Phaeosphaeriaceae</taxon>
        <taxon>Setomelanomma</taxon>
    </lineage>
</organism>